<proteinExistence type="predicted"/>
<gene>
    <name evidence="2" type="ORF">GCM10008959_31670</name>
</gene>
<sequence length="454" mass="50158">MTRPVRSAPPDRGHDERNLARLSLILANNRVPSTLTTWTKEFKSSGDLGTSISVTCTAPRHDVVPHGSDNDILLGLVNAYIAAGQPESGLMRLTAYQLLTFSSLPNAQPYHDELMRTLSRLQGTVYRIRDSWYDKDQYRYRDINTSLILKFTVLDRAHNPEAFKNLRAESLLEITLDSDLTASIRSGFIRALDLTVLKALKQPLARLLFRILSEQHWPHDAPASVTSFRINLRTWGQHLGILDDRADRIRRTLEPAHQQLITQGFLQGVEYFGRGAGQDVLYTFRPHTDALPAAVVIPPDPATTPPADPATTALLTARGVSHQIALQLVAAHGPASVQQRVARFDGMIANGYKVRSRPGLLVDIIQHPEKYTSEAAPPPPPARQASPEPLLEPARTPAAARLFLAPLKLPSVLEQVATDLFLDHLVTTQDLLDLRSAPAPEQVILAWQARASAP</sequence>
<dbReference type="Pfam" id="PF10134">
    <property type="entry name" value="RPA"/>
    <property type="match status" value="1"/>
</dbReference>
<feature type="region of interest" description="Disordered" evidence="1">
    <location>
        <begin position="370"/>
        <end position="389"/>
    </location>
</feature>
<accession>A0ABQ2RWZ2</accession>
<evidence type="ECO:0000313" key="2">
    <source>
        <dbReference type="EMBL" id="GGR67159.1"/>
    </source>
</evidence>
<name>A0ABQ2RWZ2_9DEIO</name>
<reference evidence="3" key="1">
    <citation type="journal article" date="2019" name="Int. J. Syst. Evol. Microbiol.">
        <title>The Global Catalogue of Microorganisms (GCM) 10K type strain sequencing project: providing services to taxonomists for standard genome sequencing and annotation.</title>
        <authorList>
            <consortium name="The Broad Institute Genomics Platform"/>
            <consortium name="The Broad Institute Genome Sequencing Center for Infectious Disease"/>
            <person name="Wu L."/>
            <person name="Ma J."/>
        </authorList>
    </citation>
    <scope>NUCLEOTIDE SEQUENCE [LARGE SCALE GENOMIC DNA]</scope>
    <source>
        <strain evidence="3">JCM 31404</strain>
    </source>
</reference>
<dbReference type="RefSeq" id="WP_189065961.1">
    <property type="nucleotide sequence ID" value="NZ_BMQM01000025.1"/>
</dbReference>
<dbReference type="EMBL" id="BMQM01000025">
    <property type="protein sequence ID" value="GGR67159.1"/>
    <property type="molecule type" value="Genomic_DNA"/>
</dbReference>
<protein>
    <recommendedName>
        <fullName evidence="4">Plasmid replication initiator protein</fullName>
    </recommendedName>
</protein>
<organism evidence="2 3">
    <name type="scientific">Deinococcus seoulensis</name>
    <dbReference type="NCBI Taxonomy" id="1837379"/>
    <lineage>
        <taxon>Bacteria</taxon>
        <taxon>Thermotogati</taxon>
        <taxon>Deinococcota</taxon>
        <taxon>Deinococci</taxon>
        <taxon>Deinococcales</taxon>
        <taxon>Deinococcaceae</taxon>
        <taxon>Deinococcus</taxon>
    </lineage>
</organism>
<evidence type="ECO:0000256" key="1">
    <source>
        <dbReference type="SAM" id="MobiDB-lite"/>
    </source>
</evidence>
<evidence type="ECO:0000313" key="3">
    <source>
        <dbReference type="Proteomes" id="UP000634308"/>
    </source>
</evidence>
<keyword evidence="3" id="KW-1185">Reference proteome</keyword>
<dbReference type="InterPro" id="IPR018777">
    <property type="entry name" value="Replication_initiator_prot_A"/>
</dbReference>
<evidence type="ECO:0008006" key="4">
    <source>
        <dbReference type="Google" id="ProtNLM"/>
    </source>
</evidence>
<comment type="caution">
    <text evidence="2">The sequence shown here is derived from an EMBL/GenBank/DDBJ whole genome shotgun (WGS) entry which is preliminary data.</text>
</comment>
<dbReference type="Proteomes" id="UP000634308">
    <property type="component" value="Unassembled WGS sequence"/>
</dbReference>